<dbReference type="OrthoDB" id="603589at2"/>
<sequence length="1123" mass="125255">MQKKLRIRSRFKFGKIMRITSLVAALTFTITLVSASHPSFGQAELENKTKVSFPGIPLSKALEELQTKTGLPLAYRSSQLPNDAHVTYNGNKKVRDILKEILTPHALYYEVKDGFVVLKEIPRNADIKTLYAQSDVEVRGTVRDSTGNVMAGVSVSVKDRPHIGTTTDLNGRYILSVPPHAVLVFASVGYKSHEQSIGKQQVIDVVLTPTESGIDEVVVVGFGTQKKISLVGAQSSVNPSELQVPAANLTNVLAGRLAGVVAVQRSGEPGFDNSDVFIRGISTFSQGLSRPLVLVDGVPRDMANIDPEDIENFTILKDAAATAVYGVRGANGVVLITTKKGTPGKPKFGFRYYDGLTTFTQMPEFADGATFMRMSNEALTNRGAAPIYSDDVIRMTAEGTDPYLYPNVDWAAATFNKWGYQRRGNMNINGGSDRTNYYVGVSYLDELGLYKQGDADYDNRSRRSRYNLSSNLTVQASNTTKVELGINGHLLNINIPGTTQDNIVEGLWYMTPVVHPVMYEDGKIADQRSGSLQNPYALITQTGYANQWRNQLFSNLRATQDLPFITDGLSATAMFSFDVYNYTSMRRTRRPDTFIATGRDTDGSMLYEETYRGDRFLSFNRSSQGTRTIYWEGALNYNKSFGKHDVTGMLLYNQSDELNSQAGDLTASLPYRFLGLAGRATYGYDNRYFIDANFGYNGSENFAPDHRFGFFPSGGIAWVVSEEPFFEPLKDAVNLFKLRFSHGKVGNSQITGRRFAYLSTISTSSNGGYLFGRDRGNDAFLRSHNIGDYGVNVTWETATKSNLGLDLQILNNALNVQLDFFKERREGIFLQRGAVPAYLGLQTLPLGNLGVIDNKGFDANVTFNKQFNELRVQLLGNLTYTRNLIVENDQPTPMYPWLDQRGRKVGQRFGFVATGLFENQEEIDNGPLHPGTVRPGDIRFQDVNGDGIIDDFDKIPYGYGTIPEWVYGAGFTIGYKALTLSTLFQGVGNVDIRMNGEGLMPFQQGLNRGNLLSNIEDRWTIENPRQDAFYPRLSDGNPNNNFVESNWWVKNGRYVRLKTLQLTYTLPRTWVKRAKIDNANIFFAGYNLVTWSPFKFWDVELPEGRGTNYPLTASYTLGFTLDF</sequence>
<organism evidence="3 4">
    <name type="scientific">Sphingobacterium corticibacterium</name>
    <dbReference type="NCBI Taxonomy" id="2484746"/>
    <lineage>
        <taxon>Bacteria</taxon>
        <taxon>Pseudomonadati</taxon>
        <taxon>Bacteroidota</taxon>
        <taxon>Sphingobacteriia</taxon>
        <taxon>Sphingobacteriales</taxon>
        <taxon>Sphingobacteriaceae</taxon>
        <taxon>Sphingobacterium</taxon>
    </lineage>
</organism>
<evidence type="ECO:0000256" key="1">
    <source>
        <dbReference type="PROSITE-ProRule" id="PRU01360"/>
    </source>
</evidence>
<dbReference type="InterPro" id="IPR023997">
    <property type="entry name" value="TonB-dep_OMP_SusC/RagA_CS"/>
</dbReference>
<evidence type="ECO:0000313" key="4">
    <source>
        <dbReference type="Proteomes" id="UP000292855"/>
    </source>
</evidence>
<proteinExistence type="inferred from homology"/>
<keyword evidence="1" id="KW-0813">Transport</keyword>
<feature type="domain" description="TonB-dependent receptor plug" evidence="2">
    <location>
        <begin position="231"/>
        <end position="333"/>
    </location>
</feature>
<comment type="similarity">
    <text evidence="1">Belongs to the TonB-dependent receptor family.</text>
</comment>
<dbReference type="InterPro" id="IPR008969">
    <property type="entry name" value="CarboxyPept-like_regulatory"/>
</dbReference>
<dbReference type="NCBIfam" id="TIGR04056">
    <property type="entry name" value="OMP_RagA_SusC"/>
    <property type="match status" value="1"/>
</dbReference>
<dbReference type="Gene3D" id="2.170.130.10">
    <property type="entry name" value="TonB-dependent receptor, plug domain"/>
    <property type="match status" value="1"/>
</dbReference>
<dbReference type="InterPro" id="IPR012910">
    <property type="entry name" value="Plug_dom"/>
</dbReference>
<accession>A0A4Q6XZU2</accession>
<comment type="subcellular location">
    <subcellularLocation>
        <location evidence="1">Cell outer membrane</location>
        <topology evidence="1">Multi-pass membrane protein</topology>
    </subcellularLocation>
</comment>
<dbReference type="InterPro" id="IPR039426">
    <property type="entry name" value="TonB-dep_rcpt-like"/>
</dbReference>
<dbReference type="PROSITE" id="PS52016">
    <property type="entry name" value="TONB_DEPENDENT_REC_3"/>
    <property type="match status" value="1"/>
</dbReference>
<name>A0A4Q6XZU2_9SPHI</name>
<dbReference type="InterPro" id="IPR037066">
    <property type="entry name" value="Plug_dom_sf"/>
</dbReference>
<dbReference type="AlphaFoldDB" id="A0A4Q6XZU2"/>
<dbReference type="Proteomes" id="UP000292855">
    <property type="component" value="Unassembled WGS sequence"/>
</dbReference>
<dbReference type="Pfam" id="PF13715">
    <property type="entry name" value="CarbopepD_reg_2"/>
    <property type="match status" value="1"/>
</dbReference>
<dbReference type="NCBIfam" id="TIGR04057">
    <property type="entry name" value="SusC_RagA_signa"/>
    <property type="match status" value="1"/>
</dbReference>
<keyword evidence="1" id="KW-1134">Transmembrane beta strand</keyword>
<keyword evidence="1" id="KW-0472">Membrane</keyword>
<keyword evidence="1" id="KW-0812">Transmembrane</keyword>
<dbReference type="GO" id="GO:0009279">
    <property type="term" value="C:cell outer membrane"/>
    <property type="evidence" value="ECO:0007669"/>
    <property type="project" value="UniProtKB-SubCell"/>
</dbReference>
<dbReference type="EMBL" id="SGIT01000001">
    <property type="protein sequence ID" value="RZF62176.1"/>
    <property type="molecule type" value="Genomic_DNA"/>
</dbReference>
<comment type="caution">
    <text evidence="3">The sequence shown here is derived from an EMBL/GenBank/DDBJ whole genome shotgun (WGS) entry which is preliminary data.</text>
</comment>
<keyword evidence="1" id="KW-0998">Cell outer membrane</keyword>
<reference evidence="3 4" key="1">
    <citation type="submission" date="2019-02" db="EMBL/GenBank/DDBJ databases">
        <authorList>
            <person name="Li Y."/>
        </authorList>
    </citation>
    <scope>NUCLEOTIDE SEQUENCE [LARGE SCALE GENOMIC DNA]</scope>
    <source>
        <strain evidence="3 4">30C10-4-7</strain>
    </source>
</reference>
<dbReference type="FunFam" id="2.170.130.10:FF:000003">
    <property type="entry name" value="SusC/RagA family TonB-linked outer membrane protein"/>
    <property type="match status" value="1"/>
</dbReference>
<dbReference type="SUPFAM" id="SSF56935">
    <property type="entry name" value="Porins"/>
    <property type="match status" value="1"/>
</dbReference>
<keyword evidence="3" id="KW-0675">Receptor</keyword>
<dbReference type="Pfam" id="PF07715">
    <property type="entry name" value="Plug"/>
    <property type="match status" value="1"/>
</dbReference>
<protein>
    <submittedName>
        <fullName evidence="3">TonB-dependent receptor</fullName>
    </submittedName>
</protein>
<dbReference type="SUPFAM" id="SSF49464">
    <property type="entry name" value="Carboxypeptidase regulatory domain-like"/>
    <property type="match status" value="1"/>
</dbReference>
<dbReference type="Gene3D" id="2.60.40.1120">
    <property type="entry name" value="Carboxypeptidase-like, regulatory domain"/>
    <property type="match status" value="1"/>
</dbReference>
<dbReference type="InterPro" id="IPR023996">
    <property type="entry name" value="TonB-dep_OMP_SusC/RagA"/>
</dbReference>
<evidence type="ECO:0000259" key="2">
    <source>
        <dbReference type="Pfam" id="PF07715"/>
    </source>
</evidence>
<evidence type="ECO:0000313" key="3">
    <source>
        <dbReference type="EMBL" id="RZF62176.1"/>
    </source>
</evidence>
<gene>
    <name evidence="3" type="ORF">EWE74_05050</name>
</gene>
<keyword evidence="4" id="KW-1185">Reference proteome</keyword>